<feature type="chain" id="PRO_5013343998" evidence="1">
    <location>
        <begin position="30"/>
        <end position="206"/>
    </location>
</feature>
<dbReference type="InterPro" id="IPR038714">
    <property type="entry name" value="YfeY-like_sf"/>
</dbReference>
<evidence type="ECO:0000313" key="3">
    <source>
        <dbReference type="Proteomes" id="UP000193104"/>
    </source>
</evidence>
<keyword evidence="1" id="KW-0732">Signal</keyword>
<sequence>MKVVRPALLASAMILAGCASSGSSSSSRAEESHWYNPLSYHWSALNPFSWFGGSLTVTEQGVAGLNSSTAMSETTISKALNNDYQLRQGMRTQGGQVEDFWQALDDGSVKLVISGKQRVERIEVQDADATSADGSKIGDRFSDKYSKAFDNCKMVAGLDAHDVECRAPGSQHIAYIYSGEWHGPAGLMPSDETLKGWKISRIVWQR</sequence>
<dbReference type="PROSITE" id="PS51257">
    <property type="entry name" value="PROKAR_LIPOPROTEIN"/>
    <property type="match status" value="1"/>
</dbReference>
<dbReference type="EMBL" id="MLFS01000008">
    <property type="protein sequence ID" value="ORM74362.1"/>
    <property type="molecule type" value="Genomic_DNA"/>
</dbReference>
<comment type="caution">
    <text evidence="2">The sequence shown here is derived from an EMBL/GenBank/DDBJ whole genome shotgun (WGS) entry which is preliminary data.</text>
</comment>
<organism evidence="2 3">
    <name type="scientific">Pantoea wallisii</name>
    <dbReference type="NCBI Taxonomy" id="1076551"/>
    <lineage>
        <taxon>Bacteria</taxon>
        <taxon>Pseudomonadati</taxon>
        <taxon>Pseudomonadota</taxon>
        <taxon>Gammaproteobacteria</taxon>
        <taxon>Enterobacterales</taxon>
        <taxon>Erwiniaceae</taxon>
        <taxon>Pantoea</taxon>
    </lineage>
</organism>
<dbReference type="NCBIfam" id="NF007990">
    <property type="entry name" value="PRK10718.1"/>
    <property type="match status" value="1"/>
</dbReference>
<keyword evidence="2" id="KW-0449">Lipoprotein</keyword>
<feature type="signal peptide" evidence="1">
    <location>
        <begin position="1"/>
        <end position="29"/>
    </location>
</feature>
<proteinExistence type="predicted"/>
<accession>A0A1X1DCF3</accession>
<dbReference type="OrthoDB" id="5622706at2"/>
<gene>
    <name evidence="2" type="ORF">HA48_04650</name>
</gene>
<name>A0A1X1DCF3_9GAMM</name>
<evidence type="ECO:0000256" key="1">
    <source>
        <dbReference type="SAM" id="SignalP"/>
    </source>
</evidence>
<dbReference type="Pfam" id="PF06572">
    <property type="entry name" value="DUF1131"/>
    <property type="match status" value="1"/>
</dbReference>
<dbReference type="AlphaFoldDB" id="A0A1X1DCF3"/>
<evidence type="ECO:0000313" key="2">
    <source>
        <dbReference type="EMBL" id="ORM74362.1"/>
    </source>
</evidence>
<reference evidence="2 3" key="1">
    <citation type="journal article" date="2017" name="Antonie Van Leeuwenhoek">
        <title>Phylogenomic resolution of the bacterial genus Pantoea and its relationship with Erwinia and Tatumella.</title>
        <authorList>
            <person name="Palmer M."/>
            <person name="Steenkamp E.T."/>
            <person name="Coetzee M.P."/>
            <person name="Chan W.Y."/>
            <person name="van Zyl E."/>
            <person name="De Maayer P."/>
            <person name="Coutinho T.A."/>
            <person name="Blom J."/>
            <person name="Smits T.H."/>
            <person name="Duffy B."/>
            <person name="Venter S.N."/>
        </authorList>
    </citation>
    <scope>NUCLEOTIDE SEQUENCE [LARGE SCALE GENOMIC DNA]</scope>
    <source>
        <strain evidence="2 3">LMG 26277</strain>
    </source>
</reference>
<dbReference type="STRING" id="1076551.HA48_04650"/>
<dbReference type="Proteomes" id="UP000193104">
    <property type="component" value="Unassembled WGS sequence"/>
</dbReference>
<protein>
    <submittedName>
        <fullName evidence="2">RpoE-regulated lipoprotein</fullName>
    </submittedName>
</protein>
<dbReference type="Gene3D" id="2.60.460.10">
    <property type="entry name" value="protein yfey like domain"/>
    <property type="match status" value="1"/>
</dbReference>
<keyword evidence="3" id="KW-1185">Reference proteome</keyword>
<dbReference type="RefSeq" id="WP_128600001.1">
    <property type="nucleotide sequence ID" value="NZ_MLFS01000008.1"/>
</dbReference>
<dbReference type="InterPro" id="IPR010938">
    <property type="entry name" value="DUF1131"/>
</dbReference>